<sequence length="182" mass="20608">MQNLTRTEAVDKLLGRYAGYYDISSAQEDQAPLVATCAFHAMSEKYVLSKKAKLWQAGSHEYVYLFSVPHLTEEIYNSCRDYAYASGMELIEPGPTHMYSYITAMFLCDSCDKAAKKALRKCRIYKSFKMAFWGWMDFHSGLAVLEEGKAFSNASGRSAAQLLDKTLFCKAKRKLLGKEKTL</sequence>
<dbReference type="InterPro" id="IPR058365">
    <property type="entry name" value="DUF8052"/>
</dbReference>
<dbReference type="EMBL" id="AP023415">
    <property type="protein sequence ID" value="BCK78913.1"/>
    <property type="molecule type" value="Genomic_DNA"/>
</dbReference>
<proteinExistence type="predicted"/>
<dbReference type="Proteomes" id="UP000681343">
    <property type="component" value="Chromosome"/>
</dbReference>
<dbReference type="AlphaFoldDB" id="A0A810Q2B5"/>
<organism evidence="2 3">
    <name type="scientific">Vescimonas fastidiosa</name>
    <dbReference type="NCBI Taxonomy" id="2714353"/>
    <lineage>
        <taxon>Bacteria</taxon>
        <taxon>Bacillati</taxon>
        <taxon>Bacillota</taxon>
        <taxon>Clostridia</taxon>
        <taxon>Eubacteriales</taxon>
        <taxon>Oscillospiraceae</taxon>
        <taxon>Vescimonas</taxon>
    </lineage>
</organism>
<accession>A0A810Q2B5</accession>
<name>A0A810Q2B5_9FIRM</name>
<evidence type="ECO:0000313" key="2">
    <source>
        <dbReference type="EMBL" id="BCK78913.1"/>
    </source>
</evidence>
<dbReference type="Pfam" id="PF26226">
    <property type="entry name" value="DUF8052"/>
    <property type="match status" value="1"/>
</dbReference>
<protein>
    <recommendedName>
        <fullName evidence="1">DUF8052 domain-containing protein</fullName>
    </recommendedName>
</protein>
<evidence type="ECO:0000313" key="3">
    <source>
        <dbReference type="Proteomes" id="UP000681343"/>
    </source>
</evidence>
<dbReference type="KEGG" id="vfa:MM35RIKEN_11050"/>
<gene>
    <name evidence="2" type="ORF">MM35RIKEN_11050</name>
</gene>
<feature type="domain" description="DUF8052" evidence="1">
    <location>
        <begin position="7"/>
        <end position="163"/>
    </location>
</feature>
<keyword evidence="3" id="KW-1185">Reference proteome</keyword>
<dbReference type="RefSeq" id="WP_212819980.1">
    <property type="nucleotide sequence ID" value="NZ_AP023415.1"/>
</dbReference>
<evidence type="ECO:0000259" key="1">
    <source>
        <dbReference type="Pfam" id="PF26226"/>
    </source>
</evidence>
<reference evidence="2" key="1">
    <citation type="submission" date="2020-09" db="EMBL/GenBank/DDBJ databases">
        <title>New species isolated from human feces.</title>
        <authorList>
            <person name="Kitahara M."/>
            <person name="Shigeno Y."/>
            <person name="Shime M."/>
            <person name="Matsumoto Y."/>
            <person name="Nakamura S."/>
            <person name="Motooka D."/>
            <person name="Fukuoka S."/>
            <person name="Nishikawa H."/>
            <person name="Benno Y."/>
        </authorList>
    </citation>
    <scope>NUCLEOTIDE SEQUENCE</scope>
    <source>
        <strain evidence="2">MM35</strain>
    </source>
</reference>